<dbReference type="KEGG" id="tpal:117653273"/>
<sequence length="853" mass="94154">MLSSATSGKIYSGTCPNKTCNAVVVYSDFSKDAHCYSCKKDHPISSLVNAFQITDSCEALVAFLLAGTAQAKPDPPVVKILGMSTYHCKLLAPLLTTYGIDKMGRAKTIHELKNCGTFDCSWLGGYSFSIDPDHITLPSYGRDESGSVDYLSGTLSRLRSYNNNRDALVPLHVDGDGHCLVHAVSRAVVGRELFWHALRTGLKQHLTDNLPRYKELLNDFINSSEWADIIAECDPEYVPHDNETLGLRNVHVFGLANVLRRPILLVDSVAGMQSSGDYSALFLPGLIPTSQCRDRNGELNKPICLAWSSSGRNHYIPLVGVKGCDPPMFPRSLLPKVWGVSQSMVKDYIEFNANDCLVIGGQKTMQDSYLMKLSSGMDALFHQRFAVDPSLVADTYYCNFHKGAVFDMKPSEVLSATKVALQERRLFRCLNCCSVNMKPLNSEWLRPHGLLYNIAKKQSNGILQDNRIYSFQSYGVTCVYNARKDMLVVEKSTILEQCSWCGSDNLRLIHYDGKVLYENGDKTSTVVDSPTARCKCGFKHWYNGQEYDNPPLKIPVSFQWKSRTIVEEVNWFQDESDPLLDSDPHQIAAFIIHKHLPGERDIAKVRQAVLESLLGKTRHEIPTSTQTRPETESSLNVGHSSDHTENIQKGHVTSISKKPALPLKSVSSTEDVLSSSSSKKRHSDSHGGALPKQRSTPASLAAAAAISRAEASKGPIVSKEEHKSTSNTSNTSVVEKIEADRNQIIRLGPGYSVISDTVSDEQRARQKLLHEATEDFLNSIYAVLGDSSAYNPPTGAKSKVNSSSSTSNQRGEKLRKKDASYGSLSRVANLLNVGGDRHLSDDCMSNSEEEDTL</sequence>
<evidence type="ECO:0000313" key="4">
    <source>
        <dbReference type="RefSeq" id="XP_034254733.1"/>
    </source>
</evidence>
<dbReference type="PANTHER" id="PTHR14843:SF2">
    <property type="entry name" value="DEUBIQUITINATING PROTEIN VCPIP1"/>
    <property type="match status" value="1"/>
</dbReference>
<feature type="region of interest" description="Disordered" evidence="1">
    <location>
        <begin position="617"/>
        <end position="735"/>
    </location>
</feature>
<dbReference type="InParanoid" id="A0A6P9A9K8"/>
<feature type="compositionally biased region" description="Low complexity" evidence="1">
    <location>
        <begin position="695"/>
        <end position="709"/>
    </location>
</feature>
<dbReference type="InterPro" id="IPR045827">
    <property type="entry name" value="VCPIP1_N"/>
</dbReference>
<dbReference type="GO" id="GO:0016567">
    <property type="term" value="P:protein ubiquitination"/>
    <property type="evidence" value="ECO:0007669"/>
    <property type="project" value="InterPro"/>
</dbReference>
<dbReference type="AlphaFoldDB" id="A0A6P9A9K8"/>
<accession>A0A6P9A9K8</accession>
<feature type="compositionally biased region" description="Low complexity" evidence="1">
    <location>
        <begin position="665"/>
        <end position="677"/>
    </location>
</feature>
<name>A0A6P9A9K8_THRPL</name>
<keyword evidence="3" id="KW-1185">Reference proteome</keyword>
<gene>
    <name evidence="4" type="primary">LOC117653273</name>
</gene>
<dbReference type="InterPro" id="IPR003323">
    <property type="entry name" value="OTU_dom"/>
</dbReference>
<reference evidence="4" key="1">
    <citation type="submission" date="2025-08" db="UniProtKB">
        <authorList>
            <consortium name="RefSeq"/>
        </authorList>
    </citation>
    <scope>IDENTIFICATION</scope>
    <source>
        <tissue evidence="4">Total insect</tissue>
    </source>
</reference>
<evidence type="ECO:0000313" key="3">
    <source>
        <dbReference type="Proteomes" id="UP000515158"/>
    </source>
</evidence>
<dbReference type="RefSeq" id="XP_034254733.1">
    <property type="nucleotide sequence ID" value="XM_034398842.1"/>
</dbReference>
<dbReference type="GO" id="GO:0071108">
    <property type="term" value="P:protein K48-linked deubiquitination"/>
    <property type="evidence" value="ECO:0007669"/>
    <property type="project" value="TreeGrafter"/>
</dbReference>
<dbReference type="FunFam" id="3.90.70.80:FF:000004">
    <property type="entry name" value="deubiquitinating protein VCIP135 isoform X2"/>
    <property type="match status" value="1"/>
</dbReference>
<dbReference type="PANTHER" id="PTHR14843">
    <property type="entry name" value="DEUBIQUITINATING PROTEIN VCIP135"/>
    <property type="match status" value="1"/>
</dbReference>
<organism evidence="4">
    <name type="scientific">Thrips palmi</name>
    <name type="common">Melon thrips</name>
    <dbReference type="NCBI Taxonomy" id="161013"/>
    <lineage>
        <taxon>Eukaryota</taxon>
        <taxon>Metazoa</taxon>
        <taxon>Ecdysozoa</taxon>
        <taxon>Arthropoda</taxon>
        <taxon>Hexapoda</taxon>
        <taxon>Insecta</taxon>
        <taxon>Pterygota</taxon>
        <taxon>Neoptera</taxon>
        <taxon>Paraneoptera</taxon>
        <taxon>Thysanoptera</taxon>
        <taxon>Terebrantia</taxon>
        <taxon>Thripoidea</taxon>
        <taxon>Thripidae</taxon>
        <taxon>Thrips</taxon>
    </lineage>
</organism>
<dbReference type="CDD" id="cd22769">
    <property type="entry name" value="OTU_VCIP135"/>
    <property type="match status" value="1"/>
</dbReference>
<dbReference type="GO" id="GO:0090168">
    <property type="term" value="P:Golgi reassembly"/>
    <property type="evidence" value="ECO:0007669"/>
    <property type="project" value="TreeGrafter"/>
</dbReference>
<proteinExistence type="predicted"/>
<dbReference type="PROSITE" id="PS50802">
    <property type="entry name" value="OTU"/>
    <property type="match status" value="1"/>
</dbReference>
<dbReference type="Proteomes" id="UP000515158">
    <property type="component" value="Unplaced"/>
</dbReference>
<dbReference type="GeneID" id="117653273"/>
<dbReference type="Pfam" id="PF02338">
    <property type="entry name" value="OTU"/>
    <property type="match status" value="1"/>
</dbReference>
<feature type="compositionally biased region" description="Polar residues" evidence="1">
    <location>
        <begin position="622"/>
        <end position="639"/>
    </location>
</feature>
<dbReference type="Pfam" id="PF19437">
    <property type="entry name" value="VCIP135_N"/>
    <property type="match status" value="1"/>
</dbReference>
<evidence type="ECO:0000256" key="1">
    <source>
        <dbReference type="SAM" id="MobiDB-lite"/>
    </source>
</evidence>
<dbReference type="OrthoDB" id="10012024at2759"/>
<protein>
    <submittedName>
        <fullName evidence="4">Deubiquitinating protein VCIP135-like</fullName>
    </submittedName>
</protein>
<dbReference type="GO" id="GO:0016320">
    <property type="term" value="P:endoplasmic reticulum membrane fusion"/>
    <property type="evidence" value="ECO:0007669"/>
    <property type="project" value="TreeGrafter"/>
</dbReference>
<dbReference type="InterPro" id="IPR039087">
    <property type="entry name" value="VCPIP1"/>
</dbReference>
<feature type="domain" description="OTU" evidence="2">
    <location>
        <begin position="168"/>
        <end position="321"/>
    </location>
</feature>
<evidence type="ECO:0000259" key="2">
    <source>
        <dbReference type="PROSITE" id="PS50802"/>
    </source>
</evidence>
<dbReference type="GO" id="GO:0004843">
    <property type="term" value="F:cysteine-type deubiquitinase activity"/>
    <property type="evidence" value="ECO:0007669"/>
    <property type="project" value="InterPro"/>
</dbReference>
<feature type="compositionally biased region" description="Basic and acidic residues" evidence="1">
    <location>
        <begin position="810"/>
        <end position="819"/>
    </location>
</feature>
<feature type="compositionally biased region" description="Low complexity" evidence="1">
    <location>
        <begin position="797"/>
        <end position="808"/>
    </location>
</feature>
<feature type="region of interest" description="Disordered" evidence="1">
    <location>
        <begin position="792"/>
        <end position="820"/>
    </location>
</feature>
<dbReference type="GO" id="GO:0035871">
    <property type="term" value="P:protein K11-linked deubiquitination"/>
    <property type="evidence" value="ECO:0007669"/>
    <property type="project" value="TreeGrafter"/>
</dbReference>